<accession>A0A3A6W4I3</accession>
<protein>
    <submittedName>
        <fullName evidence="1">Uncharacterized protein</fullName>
    </submittedName>
</protein>
<sequence length="205" mass="21171">LHIAPTTSNRTGETTTSYAYDTASKSVTLKYNDGNGANQAGTIAKIDLSGLADQIKDGYSFSTDAKGNVVGNHAVTAVGNGKTVSYAAGDNLTVKQDIDATTGEHTYTYALSNDIKVGKDGKDGIDGKIGVNGKDGSSVVINGKDGSIGLNGKDGKDGLTIRGEKGQDGVDGKNGTNGITRIVYEDHNHDKHEVATLDDGMKYAG</sequence>
<proteinExistence type="predicted"/>
<reference evidence="1 2" key="1">
    <citation type="submission" date="2018-09" db="EMBL/GenBank/DDBJ databases">
        <title>Genome sequence of Veillonella atypica isolated from periodontal Korean patients.</title>
        <authorList>
            <person name="Lee J.-H."/>
            <person name="Moon J.-H."/>
            <person name="Shin S.-Y."/>
        </authorList>
    </citation>
    <scope>NUCLEOTIDE SEQUENCE [LARGE SCALE GENOMIC DNA]</scope>
    <source>
        <strain evidence="1 2">KHUD_V1</strain>
    </source>
</reference>
<dbReference type="EMBL" id="QXZZ01000051">
    <property type="protein sequence ID" value="RJY49625.1"/>
    <property type="molecule type" value="Genomic_DNA"/>
</dbReference>
<dbReference type="InterPro" id="IPR025660">
    <property type="entry name" value="Pept_his_AS"/>
</dbReference>
<dbReference type="AlphaFoldDB" id="A0A3A6W4I3"/>
<dbReference type="Proteomes" id="UP000277803">
    <property type="component" value="Unassembled WGS sequence"/>
</dbReference>
<organism evidence="1 2">
    <name type="scientific">Veillonella atypica</name>
    <dbReference type="NCBI Taxonomy" id="39777"/>
    <lineage>
        <taxon>Bacteria</taxon>
        <taxon>Bacillati</taxon>
        <taxon>Bacillota</taxon>
        <taxon>Negativicutes</taxon>
        <taxon>Veillonellales</taxon>
        <taxon>Veillonellaceae</taxon>
        <taxon>Veillonella</taxon>
    </lineage>
</organism>
<gene>
    <name evidence="1" type="ORF">D2965_09860</name>
</gene>
<dbReference type="PROSITE" id="PS00639">
    <property type="entry name" value="THIOL_PROTEASE_HIS"/>
    <property type="match status" value="1"/>
</dbReference>
<name>A0A3A6W4I3_9FIRM</name>
<comment type="caution">
    <text evidence="1">The sequence shown here is derived from an EMBL/GenBank/DDBJ whole genome shotgun (WGS) entry which is preliminary data.</text>
</comment>
<feature type="non-terminal residue" evidence="1">
    <location>
        <position position="1"/>
    </location>
</feature>
<feature type="non-terminal residue" evidence="1">
    <location>
        <position position="205"/>
    </location>
</feature>
<evidence type="ECO:0000313" key="2">
    <source>
        <dbReference type="Proteomes" id="UP000277803"/>
    </source>
</evidence>
<evidence type="ECO:0000313" key="1">
    <source>
        <dbReference type="EMBL" id="RJY49625.1"/>
    </source>
</evidence>